<dbReference type="Gene3D" id="3.10.450.50">
    <property type="match status" value="1"/>
</dbReference>
<reference evidence="11" key="2">
    <citation type="submission" date="2022-10" db="EMBL/GenBank/DDBJ databases">
        <authorList>
            <consortium name="ENA_rothamsted_submissions"/>
            <consortium name="culmorum"/>
            <person name="King R."/>
        </authorList>
    </citation>
    <scope>NUCLEOTIDE SEQUENCE</scope>
</reference>
<evidence type="ECO:0000256" key="4">
    <source>
        <dbReference type="ARBA" id="ARBA00022614"/>
    </source>
</evidence>
<evidence type="ECO:0000256" key="3">
    <source>
        <dbReference type="ARBA" id="ARBA00022448"/>
    </source>
</evidence>
<dbReference type="InterPro" id="IPR032710">
    <property type="entry name" value="NTF2-like_dom_sf"/>
</dbReference>
<keyword evidence="7" id="KW-0539">Nucleus</keyword>
<dbReference type="Proteomes" id="UP001153714">
    <property type="component" value="Chromosome 19"/>
</dbReference>
<dbReference type="InterPro" id="IPR009060">
    <property type="entry name" value="UBA-like_sf"/>
</dbReference>
<feature type="domain" description="NTF2" evidence="9">
    <location>
        <begin position="630"/>
        <end position="778"/>
    </location>
</feature>
<evidence type="ECO:0000256" key="7">
    <source>
        <dbReference type="ARBA" id="ARBA00023242"/>
    </source>
</evidence>
<dbReference type="Gene3D" id="3.80.10.10">
    <property type="entry name" value="Ribonuclease Inhibitor"/>
    <property type="match status" value="1"/>
</dbReference>
<evidence type="ECO:0000256" key="2">
    <source>
        <dbReference type="ARBA" id="ARBA00009285"/>
    </source>
</evidence>
<organism evidence="11 12">
    <name type="scientific">Diatraea saccharalis</name>
    <name type="common">sugarcane borer</name>
    <dbReference type="NCBI Taxonomy" id="40085"/>
    <lineage>
        <taxon>Eukaryota</taxon>
        <taxon>Metazoa</taxon>
        <taxon>Ecdysozoa</taxon>
        <taxon>Arthropoda</taxon>
        <taxon>Hexapoda</taxon>
        <taxon>Insecta</taxon>
        <taxon>Pterygota</taxon>
        <taxon>Neoptera</taxon>
        <taxon>Endopterygota</taxon>
        <taxon>Lepidoptera</taxon>
        <taxon>Glossata</taxon>
        <taxon>Ditrysia</taxon>
        <taxon>Pyraloidea</taxon>
        <taxon>Crambidae</taxon>
        <taxon>Crambinae</taxon>
        <taxon>Diatraea</taxon>
    </lineage>
</organism>
<dbReference type="AlphaFoldDB" id="A0A9N9R2J7"/>
<dbReference type="InterPro" id="IPR032675">
    <property type="entry name" value="LRR_dom_sf"/>
</dbReference>
<dbReference type="PROSITE" id="PS51281">
    <property type="entry name" value="TAP_C"/>
    <property type="match status" value="1"/>
</dbReference>
<evidence type="ECO:0000256" key="1">
    <source>
        <dbReference type="ARBA" id="ARBA00004123"/>
    </source>
</evidence>
<keyword evidence="5" id="KW-0677">Repeat</keyword>
<gene>
    <name evidence="11" type="ORF">DIATSA_LOCUS6111</name>
</gene>
<dbReference type="InterPro" id="IPR030217">
    <property type="entry name" value="NXF_fam"/>
</dbReference>
<name>A0A9N9R2J7_9NEOP</name>
<dbReference type="GO" id="GO:0003723">
    <property type="term" value="F:RNA binding"/>
    <property type="evidence" value="ECO:0007669"/>
    <property type="project" value="TreeGrafter"/>
</dbReference>
<dbReference type="Pfam" id="PF22602">
    <property type="entry name" value="NXF_NTF2"/>
    <property type="match status" value="1"/>
</dbReference>
<dbReference type="PANTHER" id="PTHR10662">
    <property type="entry name" value="NUCLEAR RNA EXPORT FACTOR"/>
    <property type="match status" value="1"/>
</dbReference>
<proteinExistence type="inferred from homology"/>
<evidence type="ECO:0000259" key="10">
    <source>
        <dbReference type="PROSITE" id="PS51281"/>
    </source>
</evidence>
<dbReference type="GO" id="GO:0016973">
    <property type="term" value="P:poly(A)+ mRNA export from nucleus"/>
    <property type="evidence" value="ECO:0007669"/>
    <property type="project" value="TreeGrafter"/>
</dbReference>
<keyword evidence="3" id="KW-0813">Transport</keyword>
<dbReference type="SUPFAM" id="SSF46934">
    <property type="entry name" value="UBA-like"/>
    <property type="match status" value="1"/>
</dbReference>
<dbReference type="InterPro" id="IPR057125">
    <property type="entry name" value="NXF1/2/3/5-like_LRR"/>
</dbReference>
<protein>
    <recommendedName>
        <fullName evidence="13">NTF2 domain-containing protein</fullName>
    </recommendedName>
</protein>
<evidence type="ECO:0000313" key="11">
    <source>
        <dbReference type="EMBL" id="CAG9788295.1"/>
    </source>
</evidence>
<dbReference type="Pfam" id="PF03943">
    <property type="entry name" value="TAP_C"/>
    <property type="match status" value="1"/>
</dbReference>
<dbReference type="PROSITE" id="PS50177">
    <property type="entry name" value="NTF2_DOMAIN"/>
    <property type="match status" value="1"/>
</dbReference>
<evidence type="ECO:0000313" key="12">
    <source>
        <dbReference type="Proteomes" id="UP001153714"/>
    </source>
</evidence>
<sequence>MFCKDEVEFKVKETGFITDLTDDMSPGSPLAASSNTNPGNNNKQQNQNNDKQQSTNNKKNNQMTSGTNQTNSRAKPIPSRITRTVNEGISVIEQRKNISYLHRCEVTPPPQEKMPQTLKQVTLRKSDSKKASANHPVKFAPFTDPNIYSYPKGIPKSFLMKPSEQTPEPYSQFANKNLNPQQNVQPNTFDWQAGNVPDINPTWPTQTAAPVWTNADGQPLFVNTETETDHPQAYSPSDVYTDNLASISQNDEDELDPNTLELGSGEKRQSAFDRLGPVSQPKKPKLTINLLCNKEQPVREVVDETNEEPKEKYIPVHLREDILSSTDETVVKFRELWPWKKTVANIKAVTARSSKSVMLMEMEQMDEHYLKENVFFQITVKGYPPKWTKENVLDAILDAIKLKGFTPCFIEFTPQECNFLVIKSRPGLLAIHRAGFCIRKDDVEMNITIALTTLSLKHIEFIPRLILRKRLYIAYDGEKCLDLSNFTRKEDISHFIYYPLNQSPNQMELVQLQTCVEWSRLTELILSHNRITSIDGFNLAVTSPKLKHLDLSYNNIPSIMALIRIRDLSLRSIKLEGNPLCHDYTDPGQYVKVLKTMFSSLQEIDDVPIKMKGEMPSFKKNYCPEDAKGIIEKFLEVYFPLLDSTDHNRAGIEELYHEKASMTITYRFKLRYGPIYRTCRSLFLHSRVMDEGDTDAVNGASAIASLIDEWPVLKHDPSTFTIDVLQHDDWMTIFKVAGVLQLPSENLNDDHLLAFSRTFVLHSYDGCEYKITNEMVYWDKPTPEYANNAFQITMVKPKKLSLTLESPPDEDLKQKLLEIFMRLTDLSLTASKRCLEQKDWNLKMALDYFMKLLKLDDLEILTK</sequence>
<feature type="region of interest" description="Disordered" evidence="8">
    <location>
        <begin position="13"/>
        <end position="85"/>
    </location>
</feature>
<accession>A0A9N9R2J7</accession>
<dbReference type="SUPFAM" id="SSF54427">
    <property type="entry name" value="NTF2-like"/>
    <property type="match status" value="1"/>
</dbReference>
<keyword evidence="12" id="KW-1185">Reference proteome</keyword>
<keyword evidence="6" id="KW-0509">mRNA transport</keyword>
<dbReference type="GO" id="GO:0005634">
    <property type="term" value="C:nucleus"/>
    <property type="evidence" value="ECO:0007669"/>
    <property type="project" value="UniProtKB-SubCell"/>
</dbReference>
<comment type="similarity">
    <text evidence="2">Belongs to the NXF family.</text>
</comment>
<dbReference type="EMBL" id="OU893350">
    <property type="protein sequence ID" value="CAG9788295.1"/>
    <property type="molecule type" value="Genomic_DNA"/>
</dbReference>
<feature type="compositionally biased region" description="Low complexity" evidence="8">
    <location>
        <begin position="33"/>
        <end position="65"/>
    </location>
</feature>
<comment type="subcellular location">
    <subcellularLocation>
        <location evidence="1">Nucleus</location>
    </subcellularLocation>
</comment>
<evidence type="ECO:0000259" key="9">
    <source>
        <dbReference type="PROSITE" id="PS50177"/>
    </source>
</evidence>
<dbReference type="InterPro" id="IPR001611">
    <property type="entry name" value="Leu-rich_rpt"/>
</dbReference>
<dbReference type="InterPro" id="IPR002075">
    <property type="entry name" value="NTF2_dom"/>
</dbReference>
<evidence type="ECO:0000256" key="8">
    <source>
        <dbReference type="SAM" id="MobiDB-lite"/>
    </source>
</evidence>
<dbReference type="InterPro" id="IPR018222">
    <property type="entry name" value="Nuclear_transport_factor_2_euk"/>
</dbReference>
<dbReference type="SUPFAM" id="SSF52058">
    <property type="entry name" value="L domain-like"/>
    <property type="match status" value="1"/>
</dbReference>
<reference evidence="11" key="1">
    <citation type="submission" date="2021-12" db="EMBL/GenBank/DDBJ databases">
        <authorList>
            <person name="King R."/>
        </authorList>
    </citation>
    <scope>NUCLEOTIDE SEQUENCE</scope>
</reference>
<dbReference type="PANTHER" id="PTHR10662:SF22">
    <property type="entry name" value="NUCLEAR RNA EXPORT FACTOR 1"/>
    <property type="match status" value="1"/>
</dbReference>
<evidence type="ECO:0008006" key="13">
    <source>
        <dbReference type="Google" id="ProtNLM"/>
    </source>
</evidence>
<dbReference type="PROSITE" id="PS51450">
    <property type="entry name" value="LRR"/>
    <property type="match status" value="2"/>
</dbReference>
<evidence type="ECO:0000256" key="5">
    <source>
        <dbReference type="ARBA" id="ARBA00022737"/>
    </source>
</evidence>
<feature type="domain" description="TAP-C" evidence="10">
    <location>
        <begin position="811"/>
        <end position="863"/>
    </location>
</feature>
<dbReference type="OrthoDB" id="25872at2759"/>
<keyword evidence="4" id="KW-0433">Leucine-rich repeat</keyword>
<dbReference type="InterPro" id="IPR005637">
    <property type="entry name" value="TAP_C_dom"/>
</dbReference>
<dbReference type="Gene3D" id="1.10.8.10">
    <property type="entry name" value="DNA helicase RuvA subunit, C-terminal domain"/>
    <property type="match status" value="1"/>
</dbReference>
<evidence type="ECO:0000256" key="6">
    <source>
        <dbReference type="ARBA" id="ARBA00022816"/>
    </source>
</evidence>
<dbReference type="Pfam" id="PF24048">
    <property type="entry name" value="LRR_NXF1-5"/>
    <property type="match status" value="1"/>
</dbReference>